<evidence type="ECO:0000313" key="1">
    <source>
        <dbReference type="EMBL" id="MBP1937528.1"/>
    </source>
</evidence>
<protein>
    <submittedName>
        <fullName evidence="1">KaiC/GvpD/RAD55 family RecA-like ATPase</fullName>
    </submittedName>
</protein>
<dbReference type="Proteomes" id="UP001519273">
    <property type="component" value="Unassembled WGS sequence"/>
</dbReference>
<name>A0ABS4H4R5_9BACL</name>
<sequence>MLIMVTGGIGSGKSEFTLRYAAGLAREGIYIVTHHEVNPVQSVPNFPCQTIHTSGEQGLTSVIDQINRESNLFQSESESK</sequence>
<organism evidence="1 2">
    <name type="scientific">Paenibacillus sediminis</name>
    <dbReference type="NCBI Taxonomy" id="664909"/>
    <lineage>
        <taxon>Bacteria</taxon>
        <taxon>Bacillati</taxon>
        <taxon>Bacillota</taxon>
        <taxon>Bacilli</taxon>
        <taxon>Bacillales</taxon>
        <taxon>Paenibacillaceae</taxon>
        <taxon>Paenibacillus</taxon>
    </lineage>
</organism>
<evidence type="ECO:0000313" key="2">
    <source>
        <dbReference type="Proteomes" id="UP001519273"/>
    </source>
</evidence>
<accession>A0ABS4H4R5</accession>
<gene>
    <name evidence="1" type="ORF">J2Z20_002423</name>
</gene>
<proteinExistence type="predicted"/>
<keyword evidence="2" id="KW-1185">Reference proteome</keyword>
<comment type="caution">
    <text evidence="1">The sequence shown here is derived from an EMBL/GenBank/DDBJ whole genome shotgun (WGS) entry which is preliminary data.</text>
</comment>
<dbReference type="RefSeq" id="WP_209850242.1">
    <property type="nucleotide sequence ID" value="NZ_CBCRVE010000005.1"/>
</dbReference>
<reference evidence="1 2" key="1">
    <citation type="submission" date="2021-03" db="EMBL/GenBank/DDBJ databases">
        <title>Genomic Encyclopedia of Type Strains, Phase IV (KMG-IV): sequencing the most valuable type-strain genomes for metagenomic binning, comparative biology and taxonomic classification.</title>
        <authorList>
            <person name="Goeker M."/>
        </authorList>
    </citation>
    <scope>NUCLEOTIDE SEQUENCE [LARGE SCALE GENOMIC DNA]</scope>
    <source>
        <strain evidence="1 2">DSM 23491</strain>
    </source>
</reference>
<dbReference type="EMBL" id="JAGGKP010000005">
    <property type="protein sequence ID" value="MBP1937528.1"/>
    <property type="molecule type" value="Genomic_DNA"/>
</dbReference>